<dbReference type="WBParaSite" id="ES5_v2.g12228.t1">
    <property type="protein sequence ID" value="ES5_v2.g12228.t1"/>
    <property type="gene ID" value="ES5_v2.g12228"/>
</dbReference>
<dbReference type="Proteomes" id="UP000887579">
    <property type="component" value="Unplaced"/>
</dbReference>
<evidence type="ECO:0000313" key="1">
    <source>
        <dbReference type="Proteomes" id="UP000887579"/>
    </source>
</evidence>
<evidence type="ECO:0000313" key="2">
    <source>
        <dbReference type="WBParaSite" id="ES5_v2.g12228.t1"/>
    </source>
</evidence>
<protein>
    <submittedName>
        <fullName evidence="2">Uncharacterized protein</fullName>
    </submittedName>
</protein>
<reference evidence="2" key="1">
    <citation type="submission" date="2022-11" db="UniProtKB">
        <authorList>
            <consortium name="WormBaseParasite"/>
        </authorList>
    </citation>
    <scope>IDENTIFICATION</scope>
</reference>
<name>A0AC34F5T0_9BILA</name>
<organism evidence="1 2">
    <name type="scientific">Panagrolaimus sp. ES5</name>
    <dbReference type="NCBI Taxonomy" id="591445"/>
    <lineage>
        <taxon>Eukaryota</taxon>
        <taxon>Metazoa</taxon>
        <taxon>Ecdysozoa</taxon>
        <taxon>Nematoda</taxon>
        <taxon>Chromadorea</taxon>
        <taxon>Rhabditida</taxon>
        <taxon>Tylenchina</taxon>
        <taxon>Panagrolaimomorpha</taxon>
        <taxon>Panagrolaimoidea</taxon>
        <taxon>Panagrolaimidae</taxon>
        <taxon>Panagrolaimus</taxon>
    </lineage>
</organism>
<sequence>MMIRFRLPYLKATTSAALFSTTSRCLKEAGKREIRFSETAAYEGIDRRKFDLKKSTWQPDYYQTHEYRNKKLLSALLSLTAVIVWIGCFREESDLDLIINTPPHLITAGLERKMLREQIQKAKKEGKDTSLLQAELEYVDVKEAALKSQFSKK</sequence>
<accession>A0AC34F5T0</accession>
<proteinExistence type="predicted"/>